<sequence length="434" mass="48123">MPQLLSLPWETLVGIVANLAPSQADWDNFEHEYLPDVSLYYLARTCKNFRDICLPKLYEICNIKGVNGRRSLAILRTLATNPHSSRWAKRVIVDGCFMLDDKKGNDVTILSVEDSALYNRILEEQPDAEAIGDALAYVILALLPGITSAIFSSQNVSLGSFKPGSFPSLEAVSLQWGDYEGGVSIEAAQGLLQAAPNLRRFICWSVRDLGEVAYPSIKEVVLTRSRVVDHSAALLPKVFPNLETLCYEDGGWIINRDGVASPRAISKAILDLKKTLKHVELGTYDILDSLEPVDAADRIMNSLVQMEVLESLRFHASFIYGDDDDDDEDEEGSDEDNDENENHETHLRSIMRLNEFLPLSIQNLYIEGLQSSHLDDILALAQSAPCGFPKLAGVVLPGLEMSMEELVGQAFKEQGIKCTFEGVYMNQYACSEAI</sequence>
<gene>
    <name evidence="1" type="ORF">NQ176_g1897</name>
</gene>
<proteinExistence type="predicted"/>
<name>A0ACC1NRV5_9HYPO</name>
<protein>
    <submittedName>
        <fullName evidence="1">Uncharacterized protein</fullName>
    </submittedName>
</protein>
<comment type="caution">
    <text evidence="1">The sequence shown here is derived from an EMBL/GenBank/DDBJ whole genome shotgun (WGS) entry which is preliminary data.</text>
</comment>
<dbReference type="EMBL" id="JANJQO010000119">
    <property type="protein sequence ID" value="KAJ2981647.1"/>
    <property type="molecule type" value="Genomic_DNA"/>
</dbReference>
<reference evidence="1" key="1">
    <citation type="submission" date="2022-08" db="EMBL/GenBank/DDBJ databases">
        <title>Genome Sequence of Lecanicillium fungicola.</title>
        <authorList>
            <person name="Buettner E."/>
        </authorList>
    </citation>
    <scope>NUCLEOTIDE SEQUENCE</scope>
    <source>
        <strain evidence="1">Babe33</strain>
    </source>
</reference>
<evidence type="ECO:0000313" key="1">
    <source>
        <dbReference type="EMBL" id="KAJ2981647.1"/>
    </source>
</evidence>
<organism evidence="1 2">
    <name type="scientific">Zarea fungicola</name>
    <dbReference type="NCBI Taxonomy" id="93591"/>
    <lineage>
        <taxon>Eukaryota</taxon>
        <taxon>Fungi</taxon>
        <taxon>Dikarya</taxon>
        <taxon>Ascomycota</taxon>
        <taxon>Pezizomycotina</taxon>
        <taxon>Sordariomycetes</taxon>
        <taxon>Hypocreomycetidae</taxon>
        <taxon>Hypocreales</taxon>
        <taxon>Cordycipitaceae</taxon>
        <taxon>Zarea</taxon>
    </lineage>
</organism>
<accession>A0ACC1NRV5</accession>
<keyword evidence="2" id="KW-1185">Reference proteome</keyword>
<dbReference type="Proteomes" id="UP001143910">
    <property type="component" value="Unassembled WGS sequence"/>
</dbReference>
<evidence type="ECO:0000313" key="2">
    <source>
        <dbReference type="Proteomes" id="UP001143910"/>
    </source>
</evidence>